<dbReference type="InterPro" id="IPR036388">
    <property type="entry name" value="WH-like_DNA-bd_sf"/>
</dbReference>
<dbReference type="SUPFAM" id="SSF46785">
    <property type="entry name" value="Winged helix' DNA-binding domain"/>
    <property type="match status" value="1"/>
</dbReference>
<name>A0A844QC72_9HYPH</name>
<dbReference type="PANTHER" id="PTHR38600">
    <property type="entry name" value="TRANSCRIPTIONAL REGULATORY PROTEIN"/>
    <property type="match status" value="1"/>
</dbReference>
<dbReference type="GO" id="GO:0003700">
    <property type="term" value="F:DNA-binding transcription factor activity"/>
    <property type="evidence" value="ECO:0007669"/>
    <property type="project" value="InterPro"/>
</dbReference>
<protein>
    <submittedName>
        <fullName evidence="2">Metalloregulator ArsR/SmtB family transcription factor</fullName>
    </submittedName>
</protein>
<proteinExistence type="predicted"/>
<dbReference type="Pfam" id="PF12840">
    <property type="entry name" value="HTH_20"/>
    <property type="match status" value="1"/>
</dbReference>
<evidence type="ECO:0000259" key="1">
    <source>
        <dbReference type="PROSITE" id="PS50987"/>
    </source>
</evidence>
<evidence type="ECO:0000313" key="3">
    <source>
        <dbReference type="Proteomes" id="UP000463224"/>
    </source>
</evidence>
<dbReference type="PRINTS" id="PR00778">
    <property type="entry name" value="HTHARSR"/>
</dbReference>
<reference evidence="2 3" key="1">
    <citation type="submission" date="2019-12" db="EMBL/GenBank/DDBJ databases">
        <title>Nitratireductor arenosus sp. nov., Isolated from sea sand, Jeju island, South Korea.</title>
        <authorList>
            <person name="Kim W."/>
        </authorList>
    </citation>
    <scope>NUCLEOTIDE SEQUENCE [LARGE SCALE GENOMIC DNA]</scope>
    <source>
        <strain evidence="2 3">CAU 1489</strain>
    </source>
</reference>
<dbReference type="NCBIfam" id="NF033788">
    <property type="entry name" value="HTH_metalloreg"/>
    <property type="match status" value="1"/>
</dbReference>
<dbReference type="Gene3D" id="1.10.10.10">
    <property type="entry name" value="Winged helix-like DNA-binding domain superfamily/Winged helix DNA-binding domain"/>
    <property type="match status" value="1"/>
</dbReference>
<dbReference type="PANTHER" id="PTHR38600:SF2">
    <property type="entry name" value="SLL0088 PROTEIN"/>
    <property type="match status" value="1"/>
</dbReference>
<organism evidence="2 3">
    <name type="scientific">Nitratireductor arenosus</name>
    <dbReference type="NCBI Taxonomy" id="2682096"/>
    <lineage>
        <taxon>Bacteria</taxon>
        <taxon>Pseudomonadati</taxon>
        <taxon>Pseudomonadota</taxon>
        <taxon>Alphaproteobacteria</taxon>
        <taxon>Hyphomicrobiales</taxon>
        <taxon>Phyllobacteriaceae</taxon>
        <taxon>Nitratireductor</taxon>
    </lineage>
</organism>
<sequence length="104" mass="12184">MNETEIFKALADPTRRAVFERLVEGEKNATQVREGLDVSQPAISQHLTVLRKAGLVRERRIGRHVNYVVDPNGLTPLLDWFDRYRVYWPARIERLKTLLKELDQ</sequence>
<dbReference type="CDD" id="cd00090">
    <property type="entry name" value="HTH_ARSR"/>
    <property type="match status" value="1"/>
</dbReference>
<dbReference type="InterPro" id="IPR011991">
    <property type="entry name" value="ArsR-like_HTH"/>
</dbReference>
<gene>
    <name evidence="2" type="ORF">GN330_10205</name>
</gene>
<dbReference type="InterPro" id="IPR036390">
    <property type="entry name" value="WH_DNA-bd_sf"/>
</dbReference>
<dbReference type="EMBL" id="WPHG01000002">
    <property type="protein sequence ID" value="MVA97616.1"/>
    <property type="molecule type" value="Genomic_DNA"/>
</dbReference>
<dbReference type="Proteomes" id="UP000463224">
    <property type="component" value="Unassembled WGS sequence"/>
</dbReference>
<dbReference type="InterPro" id="IPR001845">
    <property type="entry name" value="HTH_ArsR_DNA-bd_dom"/>
</dbReference>
<dbReference type="PROSITE" id="PS50987">
    <property type="entry name" value="HTH_ARSR_2"/>
    <property type="match status" value="1"/>
</dbReference>
<dbReference type="SMART" id="SM00418">
    <property type="entry name" value="HTH_ARSR"/>
    <property type="match status" value="1"/>
</dbReference>
<accession>A0A844QC72</accession>
<dbReference type="AlphaFoldDB" id="A0A844QC72"/>
<evidence type="ECO:0000313" key="2">
    <source>
        <dbReference type="EMBL" id="MVA97616.1"/>
    </source>
</evidence>
<dbReference type="FunFam" id="1.10.10.10:FF:000496">
    <property type="entry name" value="ArsR family transcriptional regulator"/>
    <property type="match status" value="1"/>
</dbReference>
<comment type="caution">
    <text evidence="2">The sequence shown here is derived from an EMBL/GenBank/DDBJ whole genome shotgun (WGS) entry which is preliminary data.</text>
</comment>
<feature type="domain" description="HTH arsR-type" evidence="1">
    <location>
        <begin position="1"/>
        <end position="89"/>
    </location>
</feature>
<keyword evidence="3" id="KW-1185">Reference proteome</keyword>